<organism evidence="2 3">
    <name type="scientific">Rhodovulum kholense</name>
    <dbReference type="NCBI Taxonomy" id="453584"/>
    <lineage>
        <taxon>Bacteria</taxon>
        <taxon>Pseudomonadati</taxon>
        <taxon>Pseudomonadota</taxon>
        <taxon>Alphaproteobacteria</taxon>
        <taxon>Rhodobacterales</taxon>
        <taxon>Paracoccaceae</taxon>
        <taxon>Rhodovulum</taxon>
    </lineage>
</organism>
<sequence length="63" mass="6964">MPLFFFCAGITASFAVHRAPRTFWHKRLLPMVWVLAIVTALAPLLIRLNGFAVIAVFPGLAVL</sequence>
<dbReference type="Proteomes" id="UP000244037">
    <property type="component" value="Unassembled WGS sequence"/>
</dbReference>
<proteinExistence type="predicted"/>
<feature type="transmembrane region" description="Helical" evidence="1">
    <location>
        <begin position="28"/>
        <end position="46"/>
    </location>
</feature>
<evidence type="ECO:0000256" key="1">
    <source>
        <dbReference type="SAM" id="Phobius"/>
    </source>
</evidence>
<reference evidence="2 3" key="1">
    <citation type="submission" date="2018-04" db="EMBL/GenBank/DDBJ databases">
        <title>Genomic Encyclopedia of Archaeal and Bacterial Type Strains, Phase II (KMG-II): from individual species to whole genera.</title>
        <authorList>
            <person name="Goeker M."/>
        </authorList>
    </citation>
    <scope>NUCLEOTIDE SEQUENCE [LARGE SCALE GENOMIC DNA]</scope>
    <source>
        <strain evidence="2 3">DSM 19783</strain>
    </source>
</reference>
<evidence type="ECO:0000313" key="3">
    <source>
        <dbReference type="Proteomes" id="UP000244037"/>
    </source>
</evidence>
<dbReference type="RefSeq" id="WP_108028538.1">
    <property type="nucleotide sequence ID" value="NZ_QAYC01000019.1"/>
</dbReference>
<gene>
    <name evidence="2" type="ORF">C8N38_11913</name>
</gene>
<keyword evidence="1" id="KW-0812">Transmembrane</keyword>
<dbReference type="AlphaFoldDB" id="A0A8E3AP70"/>
<keyword evidence="3" id="KW-1185">Reference proteome</keyword>
<protein>
    <submittedName>
        <fullName evidence="2">Uncharacterized protein</fullName>
    </submittedName>
</protein>
<accession>A0A8E3AP70</accession>
<keyword evidence="1" id="KW-0472">Membrane</keyword>
<dbReference type="EMBL" id="QAYC01000019">
    <property type="protein sequence ID" value="PTW44014.1"/>
    <property type="molecule type" value="Genomic_DNA"/>
</dbReference>
<dbReference type="OrthoDB" id="9814956at2"/>
<name>A0A8E3AP70_9RHOB</name>
<comment type="caution">
    <text evidence="2">The sequence shown here is derived from an EMBL/GenBank/DDBJ whole genome shotgun (WGS) entry which is preliminary data.</text>
</comment>
<evidence type="ECO:0000313" key="2">
    <source>
        <dbReference type="EMBL" id="PTW44014.1"/>
    </source>
</evidence>
<keyword evidence="1" id="KW-1133">Transmembrane helix</keyword>